<feature type="compositionally biased region" description="Polar residues" evidence="5">
    <location>
        <begin position="1"/>
        <end position="12"/>
    </location>
</feature>
<name>A0AAV6XNG0_9LAMI</name>
<dbReference type="Proteomes" id="UP000826271">
    <property type="component" value="Unassembled WGS sequence"/>
</dbReference>
<dbReference type="CDD" id="cd11378">
    <property type="entry name" value="DUF296"/>
    <property type="match status" value="1"/>
</dbReference>
<evidence type="ECO:0000256" key="2">
    <source>
        <dbReference type="ARBA" id="ARBA00023125"/>
    </source>
</evidence>
<accession>A0AAV6XNG0</accession>
<dbReference type="PANTHER" id="PTHR31500:SF68">
    <property type="entry name" value="AT-HOOK MOTIF NUCLEAR-LOCALIZED PROTEIN 14"/>
    <property type="match status" value="1"/>
</dbReference>
<keyword evidence="3 4" id="KW-0804">Transcription</keyword>
<comment type="subcellular location">
    <subcellularLocation>
        <location evidence="4">Nucleus</location>
    </subcellularLocation>
</comment>
<evidence type="ECO:0000256" key="1">
    <source>
        <dbReference type="ARBA" id="ARBA00023015"/>
    </source>
</evidence>
<sequence>MVYSHSVPSSAVESVKRKRGRPRKYTTPDQAAAAKRLSAPAKRDATVASSSASSSYSSKKSHLGNVGQGFSPHIITVAAGEDVGQKIMMFMQQSKREICVISASGSVSNASLCQPATSGGSITYEGRFDILSLSGSYIRTELGGRTGGLSVCLSSFDGQIIGGGLGNVIIGTFVIDAKKDVKGDAASGKLPSPRGGQSVSGLNFVGSPHQMGGGSPFMIQQRSMQLTTPPHSMEWRSNAGHGMHQSLENADYEPIPD</sequence>
<dbReference type="Pfam" id="PF03479">
    <property type="entry name" value="PCC"/>
    <property type="match status" value="1"/>
</dbReference>
<dbReference type="InterPro" id="IPR039605">
    <property type="entry name" value="AHL"/>
</dbReference>
<proteinExistence type="predicted"/>
<comment type="domain">
    <text evidence="4">The PPC domain mediates interactions between AHL proteins.</text>
</comment>
<feature type="region of interest" description="Disordered" evidence="5">
    <location>
        <begin position="229"/>
        <end position="257"/>
    </location>
</feature>
<feature type="domain" description="PPC" evidence="6">
    <location>
        <begin position="66"/>
        <end position="208"/>
    </location>
</feature>
<evidence type="ECO:0000313" key="7">
    <source>
        <dbReference type="EMBL" id="KAG8380680.1"/>
    </source>
</evidence>
<feature type="region of interest" description="Disordered" evidence="5">
    <location>
        <begin position="1"/>
        <end position="44"/>
    </location>
</feature>
<keyword evidence="8" id="KW-1185">Reference proteome</keyword>
<evidence type="ECO:0000256" key="3">
    <source>
        <dbReference type="ARBA" id="ARBA00023163"/>
    </source>
</evidence>
<keyword evidence="1 4" id="KW-0805">Transcription regulation</keyword>
<protein>
    <recommendedName>
        <fullName evidence="4">AT-hook motif nuclear-localized protein</fullName>
    </recommendedName>
</protein>
<dbReference type="Gene3D" id="3.30.1330.80">
    <property type="entry name" value="Hypothetical protein, similar to alpha- acetolactate decarboxylase, domain 2"/>
    <property type="match status" value="1"/>
</dbReference>
<dbReference type="GO" id="GO:0003680">
    <property type="term" value="F:minor groove of adenine-thymine-rich DNA binding"/>
    <property type="evidence" value="ECO:0007669"/>
    <property type="project" value="UniProtKB-UniRule"/>
</dbReference>
<dbReference type="PROSITE" id="PS51742">
    <property type="entry name" value="PPC"/>
    <property type="match status" value="1"/>
</dbReference>
<comment type="caution">
    <text evidence="7">The sequence shown here is derived from an EMBL/GenBank/DDBJ whole genome shotgun (WGS) entry which is preliminary data.</text>
</comment>
<dbReference type="SUPFAM" id="SSF117856">
    <property type="entry name" value="AF0104/ALDC/Ptd012-like"/>
    <property type="match status" value="1"/>
</dbReference>
<dbReference type="EMBL" id="WHWC01000006">
    <property type="protein sequence ID" value="KAG8380680.1"/>
    <property type="molecule type" value="Genomic_DNA"/>
</dbReference>
<keyword evidence="4" id="KW-0539">Nucleus</keyword>
<organism evidence="7 8">
    <name type="scientific">Buddleja alternifolia</name>
    <dbReference type="NCBI Taxonomy" id="168488"/>
    <lineage>
        <taxon>Eukaryota</taxon>
        <taxon>Viridiplantae</taxon>
        <taxon>Streptophyta</taxon>
        <taxon>Embryophyta</taxon>
        <taxon>Tracheophyta</taxon>
        <taxon>Spermatophyta</taxon>
        <taxon>Magnoliopsida</taxon>
        <taxon>eudicotyledons</taxon>
        <taxon>Gunneridae</taxon>
        <taxon>Pentapetalae</taxon>
        <taxon>asterids</taxon>
        <taxon>lamiids</taxon>
        <taxon>Lamiales</taxon>
        <taxon>Scrophulariaceae</taxon>
        <taxon>Buddlejeae</taxon>
        <taxon>Buddleja</taxon>
    </lineage>
</organism>
<evidence type="ECO:0000259" key="6">
    <source>
        <dbReference type="PROSITE" id="PS51742"/>
    </source>
</evidence>
<keyword evidence="2 4" id="KW-0238">DNA-binding</keyword>
<dbReference type="AlphaFoldDB" id="A0AAV6XNG0"/>
<feature type="compositionally biased region" description="Low complexity" evidence="5">
    <location>
        <begin position="31"/>
        <end position="40"/>
    </location>
</feature>
<evidence type="ECO:0000256" key="4">
    <source>
        <dbReference type="RuleBase" id="RU367031"/>
    </source>
</evidence>
<gene>
    <name evidence="7" type="ORF">BUALT_Bualt06G0041000</name>
</gene>
<dbReference type="PANTHER" id="PTHR31500">
    <property type="entry name" value="AT-HOOK MOTIF NUCLEAR-LOCALIZED PROTEIN 9"/>
    <property type="match status" value="1"/>
</dbReference>
<comment type="function">
    <text evidence="4">Transcription factor that specifically binds AT-rich DNA sequences related to the nuclear matrix attachment regions (MARs).</text>
</comment>
<evidence type="ECO:0000313" key="8">
    <source>
        <dbReference type="Proteomes" id="UP000826271"/>
    </source>
</evidence>
<reference evidence="7" key="1">
    <citation type="submission" date="2019-10" db="EMBL/GenBank/DDBJ databases">
        <authorList>
            <person name="Zhang R."/>
            <person name="Pan Y."/>
            <person name="Wang J."/>
            <person name="Ma R."/>
            <person name="Yu S."/>
        </authorList>
    </citation>
    <scope>NUCLEOTIDE SEQUENCE</scope>
    <source>
        <strain evidence="7">LA-IB0</strain>
        <tissue evidence="7">Leaf</tissue>
    </source>
</reference>
<dbReference type="GO" id="GO:0005634">
    <property type="term" value="C:nucleus"/>
    <property type="evidence" value="ECO:0007669"/>
    <property type="project" value="UniProtKB-SubCell"/>
</dbReference>
<dbReference type="InterPro" id="IPR005175">
    <property type="entry name" value="PPC_dom"/>
</dbReference>
<evidence type="ECO:0000256" key="5">
    <source>
        <dbReference type="SAM" id="MobiDB-lite"/>
    </source>
</evidence>